<sequence length="250" mass="27352">MADLHLDSSEEGSSALDSEDSSDTSRRRRGRDDRSDKRAFWAELPFLIIVALVLAMLLKTFVVQAFYIPSSSMEPTLMVQDRVLVTKLAYLYREPRRGEIVVFRDSPEETIGGTDEGGGVGELLSSLASGLGFGAGNERDFIKRIIGLPGETIEMRGGVVFIDGEPIPEAATADGGYLSRPDLNDFGPVTIEEGHYFMMGDNRPNSSDSRFGLGQIPRDDILGRAFVTIWPLDQIGSLDIAEYDAVPADQ</sequence>
<proteinExistence type="inferred from homology"/>
<dbReference type="NCBIfam" id="TIGR02227">
    <property type="entry name" value="sigpep_I_bact"/>
    <property type="match status" value="1"/>
</dbReference>
<dbReference type="InterPro" id="IPR036286">
    <property type="entry name" value="LexA/Signal_pep-like_sf"/>
</dbReference>
<evidence type="ECO:0000256" key="9">
    <source>
        <dbReference type="RuleBase" id="RU362042"/>
    </source>
</evidence>
<dbReference type="GO" id="GO:0006465">
    <property type="term" value="P:signal peptide processing"/>
    <property type="evidence" value="ECO:0007669"/>
    <property type="project" value="InterPro"/>
</dbReference>
<evidence type="ECO:0000256" key="3">
    <source>
        <dbReference type="ARBA" id="ARBA00009370"/>
    </source>
</evidence>
<dbReference type="PANTHER" id="PTHR43390:SF1">
    <property type="entry name" value="CHLOROPLAST PROCESSING PEPTIDASE"/>
    <property type="match status" value="1"/>
</dbReference>
<dbReference type="PRINTS" id="PR00727">
    <property type="entry name" value="LEADERPTASE"/>
</dbReference>
<feature type="region of interest" description="Disordered" evidence="10">
    <location>
        <begin position="1"/>
        <end position="32"/>
    </location>
</feature>
<dbReference type="Gene3D" id="2.10.109.10">
    <property type="entry name" value="Umud Fragment, subunit A"/>
    <property type="match status" value="1"/>
</dbReference>
<dbReference type="RefSeq" id="WP_114592490.1">
    <property type="nucleotide sequence ID" value="NZ_CP031165.1"/>
</dbReference>
<dbReference type="OrthoDB" id="9815782at2"/>
<dbReference type="PROSITE" id="PS00501">
    <property type="entry name" value="SPASE_I_1"/>
    <property type="match status" value="1"/>
</dbReference>
<evidence type="ECO:0000259" key="11">
    <source>
        <dbReference type="Pfam" id="PF10502"/>
    </source>
</evidence>
<dbReference type="PROSITE" id="PS00761">
    <property type="entry name" value="SPASE_I_3"/>
    <property type="match status" value="1"/>
</dbReference>
<dbReference type="Pfam" id="PF10502">
    <property type="entry name" value="Peptidase_S26"/>
    <property type="match status" value="1"/>
</dbReference>
<keyword evidence="5 8" id="KW-0645">Protease</keyword>
<dbReference type="InterPro" id="IPR019758">
    <property type="entry name" value="Pept_S26A_signal_pept_1_CS"/>
</dbReference>
<dbReference type="PROSITE" id="PS00760">
    <property type="entry name" value="SPASE_I_2"/>
    <property type="match status" value="1"/>
</dbReference>
<dbReference type="EC" id="3.4.21.89" evidence="4 8"/>
<comment type="catalytic activity">
    <reaction evidence="1 8">
        <text>Cleavage of hydrophobic, N-terminal signal or leader sequences from secreted and periplasmic proteins.</text>
        <dbReference type="EC" id="3.4.21.89"/>
    </reaction>
</comment>
<dbReference type="CDD" id="cd06530">
    <property type="entry name" value="S26_SPase_I"/>
    <property type="match status" value="1"/>
</dbReference>
<evidence type="ECO:0000256" key="5">
    <source>
        <dbReference type="ARBA" id="ARBA00022670"/>
    </source>
</evidence>
<evidence type="ECO:0000256" key="8">
    <source>
        <dbReference type="RuleBase" id="RU003993"/>
    </source>
</evidence>
<dbReference type="KEGG" id="euz:DVS28_a3422"/>
<dbReference type="SUPFAM" id="SSF51306">
    <property type="entry name" value="LexA/Signal peptidase"/>
    <property type="match status" value="1"/>
</dbReference>
<reference evidence="12 13" key="1">
    <citation type="submission" date="2018-09" db="EMBL/GenBank/DDBJ databases">
        <title>Complete genome sequence of Euzebya sp. DY32-46 isolated from seawater of Pacific Ocean.</title>
        <authorList>
            <person name="Xu L."/>
            <person name="Wu Y.-H."/>
            <person name="Xu X.-W."/>
        </authorList>
    </citation>
    <scope>NUCLEOTIDE SEQUENCE [LARGE SCALE GENOMIC DNA]</scope>
    <source>
        <strain evidence="12 13">DY32-46</strain>
    </source>
</reference>
<keyword evidence="8" id="KW-0472">Membrane</keyword>
<evidence type="ECO:0000313" key="13">
    <source>
        <dbReference type="Proteomes" id="UP000264006"/>
    </source>
</evidence>
<evidence type="ECO:0000313" key="12">
    <source>
        <dbReference type="EMBL" id="AXV08097.1"/>
    </source>
</evidence>
<evidence type="ECO:0000256" key="4">
    <source>
        <dbReference type="ARBA" id="ARBA00013208"/>
    </source>
</evidence>
<dbReference type="InterPro" id="IPR000223">
    <property type="entry name" value="Pept_S26A_signal_pept_1"/>
</dbReference>
<feature type="active site" evidence="7">
    <location>
        <position position="72"/>
    </location>
</feature>
<keyword evidence="13" id="KW-1185">Reference proteome</keyword>
<dbReference type="InterPro" id="IPR019757">
    <property type="entry name" value="Pept_S26A_signal_pept_1_Lys-AS"/>
</dbReference>
<dbReference type="PANTHER" id="PTHR43390">
    <property type="entry name" value="SIGNAL PEPTIDASE I"/>
    <property type="match status" value="1"/>
</dbReference>
<evidence type="ECO:0000256" key="6">
    <source>
        <dbReference type="ARBA" id="ARBA00022801"/>
    </source>
</evidence>
<comment type="similarity">
    <text evidence="3 9">Belongs to the peptidase S26 family.</text>
</comment>
<keyword evidence="6 8" id="KW-0378">Hydrolase</keyword>
<protein>
    <recommendedName>
        <fullName evidence="4 8">Signal peptidase I</fullName>
        <ecNumber evidence="4 8">3.4.21.89</ecNumber>
    </recommendedName>
</protein>
<dbReference type="Proteomes" id="UP000264006">
    <property type="component" value="Chromosome"/>
</dbReference>
<feature type="transmembrane region" description="Helical" evidence="8">
    <location>
        <begin position="44"/>
        <end position="68"/>
    </location>
</feature>
<evidence type="ECO:0000256" key="10">
    <source>
        <dbReference type="SAM" id="MobiDB-lite"/>
    </source>
</evidence>
<dbReference type="AlphaFoldDB" id="A0A346Y0V0"/>
<name>A0A346Y0V0_9ACTN</name>
<dbReference type="EMBL" id="CP031165">
    <property type="protein sequence ID" value="AXV08097.1"/>
    <property type="molecule type" value="Genomic_DNA"/>
</dbReference>
<feature type="domain" description="Peptidase S26" evidence="11">
    <location>
        <begin position="45"/>
        <end position="230"/>
    </location>
</feature>
<comment type="subcellular location">
    <subcellularLocation>
        <location evidence="2">Cell membrane</location>
        <topology evidence="2">Single-pass type II membrane protein</topology>
    </subcellularLocation>
    <subcellularLocation>
        <location evidence="9">Membrane</location>
        <topology evidence="9">Single-pass type II membrane protein</topology>
    </subcellularLocation>
</comment>
<keyword evidence="8" id="KW-1133">Transmembrane helix</keyword>
<accession>A0A346Y0V0</accession>
<evidence type="ECO:0000256" key="2">
    <source>
        <dbReference type="ARBA" id="ARBA00004401"/>
    </source>
</evidence>
<evidence type="ECO:0000256" key="7">
    <source>
        <dbReference type="PIRSR" id="PIRSR600223-1"/>
    </source>
</evidence>
<gene>
    <name evidence="12" type="ORF">DVS28_a3422</name>
</gene>
<dbReference type="InterPro" id="IPR019756">
    <property type="entry name" value="Pept_S26A_signal_pept_1_Ser-AS"/>
</dbReference>
<dbReference type="GO" id="GO:0005886">
    <property type="term" value="C:plasma membrane"/>
    <property type="evidence" value="ECO:0007669"/>
    <property type="project" value="UniProtKB-SubCell"/>
</dbReference>
<evidence type="ECO:0000256" key="1">
    <source>
        <dbReference type="ARBA" id="ARBA00000677"/>
    </source>
</evidence>
<organism evidence="12 13">
    <name type="scientific">Euzebya pacifica</name>
    <dbReference type="NCBI Taxonomy" id="1608957"/>
    <lineage>
        <taxon>Bacteria</taxon>
        <taxon>Bacillati</taxon>
        <taxon>Actinomycetota</taxon>
        <taxon>Nitriliruptoria</taxon>
        <taxon>Euzebyales</taxon>
    </lineage>
</organism>
<dbReference type="GO" id="GO:0004252">
    <property type="term" value="F:serine-type endopeptidase activity"/>
    <property type="evidence" value="ECO:0007669"/>
    <property type="project" value="InterPro"/>
</dbReference>
<dbReference type="GO" id="GO:0009003">
    <property type="term" value="F:signal peptidase activity"/>
    <property type="evidence" value="ECO:0007669"/>
    <property type="project" value="UniProtKB-EC"/>
</dbReference>
<feature type="active site" evidence="7">
    <location>
        <position position="143"/>
    </location>
</feature>
<dbReference type="InterPro" id="IPR019533">
    <property type="entry name" value="Peptidase_S26"/>
</dbReference>
<keyword evidence="8" id="KW-0812">Transmembrane</keyword>